<protein>
    <submittedName>
        <fullName evidence="3">Fungal domain of STAND protein</fullName>
    </submittedName>
</protein>
<keyword evidence="4" id="KW-1185">Reference proteome</keyword>
<feature type="domain" description="Azaphilone pigments biosynthesis cluster protein L N-terminal" evidence="2">
    <location>
        <begin position="2"/>
        <end position="203"/>
    </location>
</feature>
<dbReference type="KEGG" id="cdet:87950810"/>
<evidence type="ECO:0000313" key="4">
    <source>
        <dbReference type="Proteomes" id="UP001322277"/>
    </source>
</evidence>
<dbReference type="Proteomes" id="UP001322277">
    <property type="component" value="Chromosome 10"/>
</dbReference>
<accession>A0AAX4J1F2</accession>
<proteinExistence type="predicted"/>
<dbReference type="RefSeq" id="XP_062786517.1">
    <property type="nucleotide sequence ID" value="XM_062930466.1"/>
</dbReference>
<sequence length="433" mass="48352">MADPLSITASVLAVATAAFVSTKTLIDTVSRFKGRDKTLQRLQDELEDLLKILEMLQGISQCELSILALLEGPVRRCSELCLNFDKSMKDFTGKATKTGFRDWAKLEFRRGDINEFIDTLSGYKSTISVGLGAINLNVSKASQQILEQYSEMIEDTMYNLNLRLQRIDDKIALLPQKTADSSDTSIDLNNERAVTERCLSICENAKSYLESLTDQEPLSQPKPPQEYPMDQQETFEAQRLTRQLLGQNRDSIAEMVGRLRERLESISSDGNPANGHERTRLQQELNLSKQCLEICQMASVEVTRQKCHTIGEAIADGDSDQVLVTTLADLFNIGKAESRGKSAQLIGSMRDETLQRISDSRYGSRFGALPSTEASTPPLQSPVEIQRTKEDPSRQEVAEGGRSMATKPYKPNSYQVRSRRPDGRAGIREEGEE</sequence>
<dbReference type="InterPro" id="IPR031348">
    <property type="entry name" value="PigL_N"/>
</dbReference>
<feature type="compositionally biased region" description="Basic and acidic residues" evidence="1">
    <location>
        <begin position="419"/>
        <end position="433"/>
    </location>
</feature>
<reference evidence="4" key="1">
    <citation type="journal article" date="2023" name="bioRxiv">
        <title>Complete genome of the Medicago anthracnose fungus, Colletotrichum destructivum, reveals a mini-chromosome-like region within a core chromosome.</title>
        <authorList>
            <person name="Lapalu N."/>
            <person name="Simon A."/>
            <person name="Lu A."/>
            <person name="Plaumann P.-L."/>
            <person name="Amselem J."/>
            <person name="Pigne S."/>
            <person name="Auger A."/>
            <person name="Koch C."/>
            <person name="Dallery J.-F."/>
            <person name="O'Connell R.J."/>
        </authorList>
    </citation>
    <scope>NUCLEOTIDE SEQUENCE [LARGE SCALE GENOMIC DNA]</scope>
    <source>
        <strain evidence="4">CBS 520.97</strain>
    </source>
</reference>
<dbReference type="AlphaFoldDB" id="A0AAX4J1F2"/>
<dbReference type="GeneID" id="87950810"/>
<evidence type="ECO:0000256" key="1">
    <source>
        <dbReference type="SAM" id="MobiDB-lite"/>
    </source>
</evidence>
<evidence type="ECO:0000313" key="3">
    <source>
        <dbReference type="EMBL" id="WQF89296.1"/>
    </source>
</evidence>
<name>A0AAX4J1F2_9PEZI</name>
<dbReference type="Pfam" id="PF17111">
    <property type="entry name" value="PigL_N"/>
    <property type="match status" value="1"/>
</dbReference>
<feature type="region of interest" description="Disordered" evidence="1">
    <location>
        <begin position="363"/>
        <end position="433"/>
    </location>
</feature>
<feature type="compositionally biased region" description="Basic and acidic residues" evidence="1">
    <location>
        <begin position="386"/>
        <end position="399"/>
    </location>
</feature>
<organism evidence="3 4">
    <name type="scientific">Colletotrichum destructivum</name>
    <dbReference type="NCBI Taxonomy" id="34406"/>
    <lineage>
        <taxon>Eukaryota</taxon>
        <taxon>Fungi</taxon>
        <taxon>Dikarya</taxon>
        <taxon>Ascomycota</taxon>
        <taxon>Pezizomycotina</taxon>
        <taxon>Sordariomycetes</taxon>
        <taxon>Hypocreomycetidae</taxon>
        <taxon>Glomerellales</taxon>
        <taxon>Glomerellaceae</taxon>
        <taxon>Colletotrichum</taxon>
        <taxon>Colletotrichum destructivum species complex</taxon>
    </lineage>
</organism>
<dbReference type="EMBL" id="CP137314">
    <property type="protein sequence ID" value="WQF89296.1"/>
    <property type="molecule type" value="Genomic_DNA"/>
</dbReference>
<evidence type="ECO:0000259" key="2">
    <source>
        <dbReference type="Pfam" id="PF17111"/>
    </source>
</evidence>
<gene>
    <name evidence="3" type="ORF">CDEST_14310</name>
</gene>